<dbReference type="SUPFAM" id="SSF52266">
    <property type="entry name" value="SGNH hydrolase"/>
    <property type="match status" value="1"/>
</dbReference>
<dbReference type="eggNOG" id="ENOG502SARX">
    <property type="taxonomic scope" value="Eukaryota"/>
</dbReference>
<dbReference type="Proteomes" id="UP000008311">
    <property type="component" value="Unassembled WGS sequence"/>
</dbReference>
<evidence type="ECO:0008006" key="3">
    <source>
        <dbReference type="Google" id="ProtNLM"/>
    </source>
</evidence>
<name>B9TK53_RICCO</name>
<dbReference type="Gene3D" id="3.40.50.1110">
    <property type="entry name" value="SGNH hydrolase"/>
    <property type="match status" value="1"/>
</dbReference>
<dbReference type="InParanoid" id="B9TK53"/>
<dbReference type="InterPro" id="IPR036514">
    <property type="entry name" value="SGNH_hydro_sf"/>
</dbReference>
<protein>
    <recommendedName>
        <fullName evidence="3">SGNH hydrolase-type esterase domain-containing protein</fullName>
    </recommendedName>
</protein>
<reference evidence="2" key="1">
    <citation type="journal article" date="2010" name="Nat. Biotechnol.">
        <title>Draft genome sequence of the oilseed species Ricinus communis.</title>
        <authorList>
            <person name="Chan A.P."/>
            <person name="Crabtree J."/>
            <person name="Zhao Q."/>
            <person name="Lorenzi H."/>
            <person name="Orvis J."/>
            <person name="Puiu D."/>
            <person name="Melake-Berhan A."/>
            <person name="Jones K.M."/>
            <person name="Redman J."/>
            <person name="Chen G."/>
            <person name="Cahoon E.B."/>
            <person name="Gedil M."/>
            <person name="Stanke M."/>
            <person name="Haas B.J."/>
            <person name="Wortman J.R."/>
            <person name="Fraser-Liggett C.M."/>
            <person name="Ravel J."/>
            <person name="Rabinowicz P.D."/>
        </authorList>
    </citation>
    <scope>NUCLEOTIDE SEQUENCE [LARGE SCALE GENOMIC DNA]</scope>
    <source>
        <strain evidence="2">cv. Hale</strain>
    </source>
</reference>
<evidence type="ECO:0000313" key="2">
    <source>
        <dbReference type="Proteomes" id="UP000008311"/>
    </source>
</evidence>
<organism evidence="1 2">
    <name type="scientific">Ricinus communis</name>
    <name type="common">Castor bean</name>
    <dbReference type="NCBI Taxonomy" id="3988"/>
    <lineage>
        <taxon>Eukaryota</taxon>
        <taxon>Viridiplantae</taxon>
        <taxon>Streptophyta</taxon>
        <taxon>Embryophyta</taxon>
        <taxon>Tracheophyta</taxon>
        <taxon>Spermatophyta</taxon>
        <taxon>Magnoliopsida</taxon>
        <taxon>eudicotyledons</taxon>
        <taxon>Gunneridae</taxon>
        <taxon>Pentapetalae</taxon>
        <taxon>rosids</taxon>
        <taxon>fabids</taxon>
        <taxon>Malpighiales</taxon>
        <taxon>Euphorbiaceae</taxon>
        <taxon>Acalyphoideae</taxon>
        <taxon>Acalypheae</taxon>
        <taxon>Ricinus</taxon>
    </lineage>
</organism>
<accession>B9TK53</accession>
<keyword evidence="2" id="KW-1185">Reference proteome</keyword>
<sequence>MRLICGEQQIQTLPDRIAVRGAFGHSLSTAYADACKERKFDTAKTGDHGIARPLLPTQGNLIRRHTGKWPFNGVPCGAKQHCYTTRNDMPTLVARLLEASMPGMRVKADVLAFGGASLAAHWNRGEVQKRLAGQTWNAVVLQDQSTRPLRALRSMQEYVRRFVDEIQAAGARPYLYMTWARKDDPASQAKIVQAFQGLAEVTGASVIPVGLAWDQFRNLRPAIDLYEPDGSHPTMIGSYLAACTHVFSLADIDAVSDGVVEIKLSSVDVNLLHEICMTAARAEKTLRSS</sequence>
<proteinExistence type="predicted"/>
<gene>
    <name evidence="1" type="ORF">RCOM_1908220</name>
</gene>
<dbReference type="EMBL" id="EQ984730">
    <property type="protein sequence ID" value="EEF23761.1"/>
    <property type="molecule type" value="Genomic_DNA"/>
</dbReference>
<evidence type="ECO:0000313" key="1">
    <source>
        <dbReference type="EMBL" id="EEF23761.1"/>
    </source>
</evidence>
<dbReference type="AlphaFoldDB" id="B9TK53"/>